<feature type="compositionally biased region" description="Polar residues" evidence="1">
    <location>
        <begin position="26"/>
        <end position="38"/>
    </location>
</feature>
<protein>
    <submittedName>
        <fullName evidence="2">Uncharacterized protein</fullName>
    </submittedName>
</protein>
<accession>A0A164UL96</accession>
<dbReference type="PANTHER" id="PTHR33386:SF5">
    <property type="entry name" value="OS02G0740600 PROTEIN"/>
    <property type="match status" value="1"/>
</dbReference>
<reference evidence="2" key="1">
    <citation type="journal article" date="2016" name="Nat. Genet.">
        <title>A high-quality carrot genome assembly provides new insights into carotenoid accumulation and asterid genome evolution.</title>
        <authorList>
            <person name="Iorizzo M."/>
            <person name="Ellison S."/>
            <person name="Senalik D."/>
            <person name="Zeng P."/>
            <person name="Satapoomin P."/>
            <person name="Huang J."/>
            <person name="Bowman M."/>
            <person name="Iovene M."/>
            <person name="Sanseverino W."/>
            <person name="Cavagnaro P."/>
            <person name="Yildiz M."/>
            <person name="Macko-Podgorni A."/>
            <person name="Moranska E."/>
            <person name="Grzebelus E."/>
            <person name="Grzebelus D."/>
            <person name="Ashrafi H."/>
            <person name="Zheng Z."/>
            <person name="Cheng S."/>
            <person name="Spooner D."/>
            <person name="Van Deynze A."/>
            <person name="Simon P."/>
        </authorList>
    </citation>
    <scope>NUCLEOTIDE SEQUENCE [LARGE SCALE GENOMIC DNA]</scope>
    <source>
        <tissue evidence="2">Leaf</tissue>
    </source>
</reference>
<dbReference type="AlphaFoldDB" id="A0A164UL96"/>
<evidence type="ECO:0000256" key="1">
    <source>
        <dbReference type="SAM" id="MobiDB-lite"/>
    </source>
</evidence>
<feature type="region of interest" description="Disordered" evidence="1">
    <location>
        <begin position="1"/>
        <end position="50"/>
    </location>
</feature>
<feature type="compositionally biased region" description="Polar residues" evidence="1">
    <location>
        <begin position="1"/>
        <end position="16"/>
    </location>
</feature>
<dbReference type="OMA" id="DKCQRKN"/>
<organism evidence="2">
    <name type="scientific">Daucus carota subsp. sativus</name>
    <name type="common">Carrot</name>
    <dbReference type="NCBI Taxonomy" id="79200"/>
    <lineage>
        <taxon>Eukaryota</taxon>
        <taxon>Viridiplantae</taxon>
        <taxon>Streptophyta</taxon>
        <taxon>Embryophyta</taxon>
        <taxon>Tracheophyta</taxon>
        <taxon>Spermatophyta</taxon>
        <taxon>Magnoliopsida</taxon>
        <taxon>eudicotyledons</taxon>
        <taxon>Gunneridae</taxon>
        <taxon>Pentapetalae</taxon>
        <taxon>asterids</taxon>
        <taxon>campanulids</taxon>
        <taxon>Apiales</taxon>
        <taxon>Apiaceae</taxon>
        <taxon>Apioideae</taxon>
        <taxon>Scandiceae</taxon>
        <taxon>Daucinae</taxon>
        <taxon>Daucus</taxon>
        <taxon>Daucus sect. Daucus</taxon>
    </lineage>
</organism>
<gene>
    <name evidence="2" type="ORF">DCAR_026103</name>
    <name evidence="3" type="ORF">DCAR_0729982</name>
</gene>
<reference evidence="3" key="2">
    <citation type="submission" date="2022-03" db="EMBL/GenBank/DDBJ databases">
        <title>Draft title - Genomic analysis of global carrot germplasm unveils the trajectory of domestication and the origin of high carotenoid orange carrot.</title>
        <authorList>
            <person name="Iorizzo M."/>
            <person name="Ellison S."/>
            <person name="Senalik D."/>
            <person name="Macko-Podgorni A."/>
            <person name="Grzebelus D."/>
            <person name="Bostan H."/>
            <person name="Rolling W."/>
            <person name="Curaba J."/>
            <person name="Simon P."/>
        </authorList>
    </citation>
    <scope>NUCLEOTIDE SEQUENCE</scope>
    <source>
        <tissue evidence="3">Leaf</tissue>
    </source>
</reference>
<keyword evidence="4" id="KW-1185">Reference proteome</keyword>
<dbReference type="Gramene" id="KZM89028">
    <property type="protein sequence ID" value="KZM89028"/>
    <property type="gene ID" value="DCAR_026103"/>
</dbReference>
<dbReference type="PANTHER" id="PTHR33386">
    <property type="entry name" value="OS02G0740600 PROTEIN"/>
    <property type="match status" value="1"/>
</dbReference>
<name>A0A164UL96_DAUCS</name>
<dbReference type="EMBL" id="CP093349">
    <property type="protein sequence ID" value="WOH10513.1"/>
    <property type="molecule type" value="Genomic_DNA"/>
</dbReference>
<dbReference type="EMBL" id="LNRQ01000007">
    <property type="protein sequence ID" value="KZM89028.1"/>
    <property type="molecule type" value="Genomic_DNA"/>
</dbReference>
<evidence type="ECO:0000313" key="3">
    <source>
        <dbReference type="EMBL" id="WOH10513.1"/>
    </source>
</evidence>
<evidence type="ECO:0000313" key="4">
    <source>
        <dbReference type="Proteomes" id="UP000077755"/>
    </source>
</evidence>
<proteinExistence type="predicted"/>
<dbReference type="Proteomes" id="UP000077755">
    <property type="component" value="Chromosome 7"/>
</dbReference>
<sequence>MDLGNNYNNSYGTSWADQWDPLPEYSQKTSQKSGTSAVASKGLEKTKTVASTGAKKVKGGFMWIKDKYQKTTHKK</sequence>
<evidence type="ECO:0000313" key="2">
    <source>
        <dbReference type="EMBL" id="KZM89028.1"/>
    </source>
</evidence>